<evidence type="ECO:0000313" key="2">
    <source>
        <dbReference type="Proteomes" id="UP001055811"/>
    </source>
</evidence>
<comment type="caution">
    <text evidence="1">The sequence shown here is derived from an EMBL/GenBank/DDBJ whole genome shotgun (WGS) entry which is preliminary data.</text>
</comment>
<evidence type="ECO:0000313" key="1">
    <source>
        <dbReference type="EMBL" id="KAI3700273.1"/>
    </source>
</evidence>
<protein>
    <submittedName>
        <fullName evidence="1">Uncharacterized protein</fullName>
    </submittedName>
</protein>
<dbReference type="Proteomes" id="UP001055811">
    <property type="component" value="Linkage Group LG08"/>
</dbReference>
<dbReference type="EMBL" id="CM042016">
    <property type="protein sequence ID" value="KAI3700273.1"/>
    <property type="molecule type" value="Genomic_DNA"/>
</dbReference>
<name>A0ACB8ZRL1_CICIN</name>
<organism evidence="1 2">
    <name type="scientific">Cichorium intybus</name>
    <name type="common">Chicory</name>
    <dbReference type="NCBI Taxonomy" id="13427"/>
    <lineage>
        <taxon>Eukaryota</taxon>
        <taxon>Viridiplantae</taxon>
        <taxon>Streptophyta</taxon>
        <taxon>Embryophyta</taxon>
        <taxon>Tracheophyta</taxon>
        <taxon>Spermatophyta</taxon>
        <taxon>Magnoliopsida</taxon>
        <taxon>eudicotyledons</taxon>
        <taxon>Gunneridae</taxon>
        <taxon>Pentapetalae</taxon>
        <taxon>asterids</taxon>
        <taxon>campanulids</taxon>
        <taxon>Asterales</taxon>
        <taxon>Asteraceae</taxon>
        <taxon>Cichorioideae</taxon>
        <taxon>Cichorieae</taxon>
        <taxon>Cichoriinae</taxon>
        <taxon>Cichorium</taxon>
    </lineage>
</organism>
<sequence>MCRLYLGLLAVTGEENEDVVEGVMVGRELWWVAMKGGKVAVVGSPSSGRPNTSDSGDQEQDIERKSNDGEECVTEGDDMCRLYLGLLAVTGEENEDVVEGGDWCLIVVVHGDGGMVGFGFQHRVDVVEERVSRWSAVLDGGG</sequence>
<accession>A0ACB8ZRL1</accession>
<gene>
    <name evidence="1" type="ORF">L2E82_44895</name>
</gene>
<reference evidence="2" key="1">
    <citation type="journal article" date="2022" name="Mol. Ecol. Resour.">
        <title>The genomes of chicory, endive, great burdock and yacon provide insights into Asteraceae palaeo-polyploidization history and plant inulin production.</title>
        <authorList>
            <person name="Fan W."/>
            <person name="Wang S."/>
            <person name="Wang H."/>
            <person name="Wang A."/>
            <person name="Jiang F."/>
            <person name="Liu H."/>
            <person name="Zhao H."/>
            <person name="Xu D."/>
            <person name="Zhang Y."/>
        </authorList>
    </citation>
    <scope>NUCLEOTIDE SEQUENCE [LARGE SCALE GENOMIC DNA]</scope>
    <source>
        <strain evidence="2">cv. Punajuju</strain>
    </source>
</reference>
<reference evidence="1 2" key="2">
    <citation type="journal article" date="2022" name="Mol. Ecol. Resour.">
        <title>The genomes of chicory, endive, great burdock and yacon provide insights into Asteraceae paleo-polyploidization history and plant inulin production.</title>
        <authorList>
            <person name="Fan W."/>
            <person name="Wang S."/>
            <person name="Wang H."/>
            <person name="Wang A."/>
            <person name="Jiang F."/>
            <person name="Liu H."/>
            <person name="Zhao H."/>
            <person name="Xu D."/>
            <person name="Zhang Y."/>
        </authorList>
    </citation>
    <scope>NUCLEOTIDE SEQUENCE [LARGE SCALE GENOMIC DNA]</scope>
    <source>
        <strain evidence="2">cv. Punajuju</strain>
        <tissue evidence="1">Leaves</tissue>
    </source>
</reference>
<proteinExistence type="predicted"/>
<keyword evidence="2" id="KW-1185">Reference proteome</keyword>